<evidence type="ECO:0000259" key="2">
    <source>
        <dbReference type="Pfam" id="PF20695"/>
    </source>
</evidence>
<dbReference type="Gene3D" id="3.40.1670.10">
    <property type="entry name" value="UbiD C-terminal domain-like"/>
    <property type="match status" value="1"/>
</dbReference>
<keyword evidence="5" id="KW-1185">Reference proteome</keyword>
<dbReference type="PANTHER" id="PTHR30108:SF7">
    <property type="entry name" value="3-POLYPRENYL-4-HYDROXYBENZOATE DECARBOXYLASE"/>
    <property type="match status" value="1"/>
</dbReference>
<dbReference type="InterPro" id="IPR048304">
    <property type="entry name" value="UbiD_Rift_dom"/>
</dbReference>
<dbReference type="SUPFAM" id="SSF143968">
    <property type="entry name" value="UbiD C-terminal domain-like"/>
    <property type="match status" value="2"/>
</dbReference>
<dbReference type="KEGG" id="mgik:GO620_010955"/>
<dbReference type="PANTHER" id="PTHR30108">
    <property type="entry name" value="3-OCTAPRENYL-4-HYDROXYBENZOATE CARBOXY-LYASE-RELATED"/>
    <property type="match status" value="1"/>
</dbReference>
<dbReference type="NCBIfam" id="TIGR00148">
    <property type="entry name" value="UbiD family decarboxylase"/>
    <property type="match status" value="1"/>
</dbReference>
<evidence type="ECO:0000259" key="3">
    <source>
        <dbReference type="Pfam" id="PF20696"/>
    </source>
</evidence>
<sequence length="607" mass="67099">MGYKSLQDCITDLEKHGHLIRIKKEVDPYLEMAAIHLRMFEAKGPAILFEKVKGSKFPALSNLFGTLERSEFIFRDTLPQIKTLVSLKNDPLKAVKSPFKYTGSALTAFSALPKKVSNSRIKDFAKTTISALPQIVNWPLDGGPFVTMPQVYTEDADQPGIMNANLGMYRIQLGGNEYIENEEIGLHYQLHRGIGVHQSKANAKGQPLKVSIFIGGPPSHPVAAVMPLPEGLSEMTFAGALGKRRFRYFHDPEGFVISADADFVITGEVHPHVNKPEGPFGDHLGYYSLTHPFPLMKVHNVYHKKDAVWSFTVVGRPPQEDTSFGALIHEITGSALPKEIPGLHAVNAVDAAGVHPLLFAIGSERYTPFLNERRPQEILTIANHILGKNQLSLAKYLFIAAKEDDPLLDVNDIGGFLKHILERVDFTRDLHFYTRTTIDTLDYSGSGLNSGSKVAIAAAGEVKRSLWNVVPAEFALPGEFAGYKIAINGVLAITAPAYTSDLDTNEQIKALNSTLGPKDLSGLPLMVLCDDAEFTAANINNLVWVTFTRSNPSHDIYGINSFIEHKHWGCHGPFIIDARKKPHHAPELIKDEEVEKRIDGLVERILR</sequence>
<name>A0A6I4HZQ3_9SPHI</name>
<dbReference type="Proteomes" id="UP000429232">
    <property type="component" value="Chromosome"/>
</dbReference>
<dbReference type="RefSeq" id="WP_157525402.1">
    <property type="nucleotide sequence ID" value="NZ_CP066775.1"/>
</dbReference>
<evidence type="ECO:0000313" key="5">
    <source>
        <dbReference type="Proteomes" id="UP000429232"/>
    </source>
</evidence>
<feature type="domain" description="3-octaprenyl-4-hydroxybenzoate carboxy-lyase-like Rift-related" evidence="1">
    <location>
        <begin position="121"/>
        <end position="317"/>
    </location>
</feature>
<evidence type="ECO:0000313" key="4">
    <source>
        <dbReference type="EMBL" id="QQL48697.1"/>
    </source>
</evidence>
<dbReference type="InterPro" id="IPR002830">
    <property type="entry name" value="UbiD"/>
</dbReference>
<dbReference type="SUPFAM" id="SSF50475">
    <property type="entry name" value="FMN-binding split barrel"/>
    <property type="match status" value="1"/>
</dbReference>
<dbReference type="AlphaFoldDB" id="A0A6I4HZQ3"/>
<dbReference type="GO" id="GO:0005737">
    <property type="term" value="C:cytoplasm"/>
    <property type="evidence" value="ECO:0007669"/>
    <property type="project" value="TreeGrafter"/>
</dbReference>
<dbReference type="Pfam" id="PF20696">
    <property type="entry name" value="UbiD_C"/>
    <property type="match status" value="1"/>
</dbReference>
<proteinExistence type="predicted"/>
<protein>
    <submittedName>
        <fullName evidence="4">UbiD family decarboxylase</fullName>
    </submittedName>
</protein>
<dbReference type="GO" id="GO:0016831">
    <property type="term" value="F:carboxy-lyase activity"/>
    <property type="evidence" value="ECO:0007669"/>
    <property type="project" value="InterPro"/>
</dbReference>
<evidence type="ECO:0000259" key="1">
    <source>
        <dbReference type="Pfam" id="PF01977"/>
    </source>
</evidence>
<dbReference type="InterPro" id="IPR049381">
    <property type="entry name" value="UbiD-like_C"/>
</dbReference>
<accession>A0A6I4HZQ3</accession>
<feature type="domain" description="3-octaprenyl-4-hydroxybenzoate carboxy-lyase-like N-terminal" evidence="2">
    <location>
        <begin position="10"/>
        <end position="85"/>
    </location>
</feature>
<dbReference type="InterPro" id="IPR049383">
    <property type="entry name" value="UbiD-like_N"/>
</dbReference>
<dbReference type="Pfam" id="PF20695">
    <property type="entry name" value="UbiD_N"/>
    <property type="match status" value="1"/>
</dbReference>
<organism evidence="4 5">
    <name type="scientific">Mucilaginibacter ginkgonis</name>
    <dbReference type="NCBI Taxonomy" id="2682091"/>
    <lineage>
        <taxon>Bacteria</taxon>
        <taxon>Pseudomonadati</taxon>
        <taxon>Bacteroidota</taxon>
        <taxon>Sphingobacteriia</taxon>
        <taxon>Sphingobacteriales</taxon>
        <taxon>Sphingobacteriaceae</taxon>
        <taxon>Mucilaginibacter</taxon>
    </lineage>
</organism>
<dbReference type="EMBL" id="CP066775">
    <property type="protein sequence ID" value="QQL48697.1"/>
    <property type="molecule type" value="Genomic_DNA"/>
</dbReference>
<dbReference type="Pfam" id="PF01977">
    <property type="entry name" value="UbiD"/>
    <property type="match status" value="1"/>
</dbReference>
<gene>
    <name evidence="4" type="ORF">GO620_010955</name>
</gene>
<reference evidence="4 5" key="1">
    <citation type="submission" date="2020-12" db="EMBL/GenBank/DDBJ databases">
        <title>HMF7856_wgs.fasta genome submission.</title>
        <authorList>
            <person name="Kang H."/>
            <person name="Kim H."/>
            <person name="Joh K."/>
        </authorList>
    </citation>
    <scope>NUCLEOTIDE SEQUENCE [LARGE SCALE GENOMIC DNA]</scope>
    <source>
        <strain evidence="4 5">HMF7856</strain>
    </source>
</reference>
<feature type="domain" description="3-octaprenyl-4-hydroxybenzoate carboxy-lyase-like C-terminal" evidence="3">
    <location>
        <begin position="323"/>
        <end position="458"/>
    </location>
</feature>